<dbReference type="Pfam" id="PF20148">
    <property type="entry name" value="DUF6531"/>
    <property type="match status" value="1"/>
</dbReference>
<accession>A0A2N9Y004</accession>
<gene>
    <name evidence="4" type="ORF">BHC49_02830</name>
</gene>
<protein>
    <recommendedName>
        <fullName evidence="6">Type IV secretion protein Rhs</fullName>
    </recommendedName>
</protein>
<sequence length="1508" mass="170787">MGEAYWAAREGDVLLHTSLIADIAGAAVEIACYTALTAAASFLILGAPFTGGTSALVLGALVGVVMGVSGGSSKISELADWVSGLFPPSEDGRIKTGSPNTHINGKPAARAAGTIDQSIELVDSSEQPQQPTTFIDIAAGIFGGAALIAKEMVRPTVASPDPRAVPKEDDKIICHKHPSSFSDLGSKYSEKLPDISPLGIIEGGIDILSAGWGTLTGGAEYMAEGSSKVYINGQPAVRSNDRSTCEAKVTDNCKGGVRVSNNVRIGGEPIVVREIKSGKHPINLIVSVVTAILRPGKLCTKIVCFGKDFFTGVALSHLTAQGTRAASTVFLGNPVHLPTGAKILTDQEELDFTIPAHFPIEWQRFYSSRDERTHGMFGAGWSVPYEVEMEISPQPDGSCSAVYIEEQGRRLEIEALQPGEGIRGVNENLSIRRGQQNRWIIEDDDGIYRLFEPDPNQPNRLYLTLLQDRNDNHLFIYRDQHSRISHISADNNTATISLHYQDKRHPQRVTHIKRELPDGSSQLLSQYHYSDQGDLQQVIDAENRPTREFAYDNGRRMNYHRLPTGLQCHYQWDSFSGSDGIEWRVIRHWSEADGKRLEDYRFQYDLSKRLTTAYDSLGRVSQHYWNEVYQLTRYIDVLGQTTEFDWNENQQLVSVTDPQGGKWRYSYDEQGRQTEETDPLGRTSQTQWLPHWALPTISVDPDGSIWRYYYDQRGNLRSVIDPHKQRTHYQYDQHGQIVQITDARGGNKYLRWNQNGQLTQHVDCSGTATHLYYDASGNLSSISDAQCNSSKYHYNAAGQLTGVTLTDGRQEHYRVNSAGQLLTYTDPAGHSTHYQRDPRGLVHTRIDAAGHKLGFNYDAYGRLNTLINENGEHYQFQYDAADRLIEQTDLDGRKQKYNYDALNNVSAVHFAAGSSAEITHRFKRDAIGRLIGKYTTDGTTAYQYDKADNLIKVGYKKAGLPAEAEPDLITFSYDQLGNLLSETTAQGTLSHQYDPLGNRIATTLPDGRTINNLYYGSGHLHQINIDGHIISDIERDNLHREILRTQGRLNTQFKYDRNSRLQRKQIRRNQNPILPDILIERSYQYDNLDRLVSKKHSKHGQTDYRYDHTGRIEGCRNQRYWETLQYDAAANLLDSKYREDYSNYNLIRCNQLLHFRGHHYRYDEHGRTQTKQTIGATQHYHYDAEHRLSEVRIEQTGRSQRYGYVYDALGRRIEKHQIDRDGQPYNRTRFLWDGLRMIQETGPNHPTSLYIYTDQNSYEPLARIDTDGNYEQHIRYFHTDLNGCPEELTDENGKILWECSFQLWGKRIHEIEHEPIEQNLRYQGQYLDRETGLHYNTFRYYDPDIGRFTQPDPIGLLGGFNLYQYAPNGLTWVDPWGLAVDPITKLKERGYTGVIKTSGGGLDYSGSNALYNKQPGVNPIVTIEYTGDYLKDFEAANKQAGLKQKTTPRGYVWHHLDDYDPVTNKGTMQLVEKKAHQGINHSGGVSQYKATTGKNYAFPARKGNSKCN</sequence>
<dbReference type="PANTHER" id="PTHR32305">
    <property type="match status" value="1"/>
</dbReference>
<dbReference type="InterPro" id="IPR045351">
    <property type="entry name" value="DUF6531"/>
</dbReference>
<proteinExistence type="predicted"/>
<dbReference type="RefSeq" id="WP_180297825.1">
    <property type="nucleotide sequence ID" value="NZ_MEIS01000066.1"/>
</dbReference>
<dbReference type="InterPro" id="IPR006530">
    <property type="entry name" value="YD"/>
</dbReference>
<organism evidence="4 5">
    <name type="scientific">Snodgrassella alvi</name>
    <dbReference type="NCBI Taxonomy" id="1196083"/>
    <lineage>
        <taxon>Bacteria</taxon>
        <taxon>Pseudomonadati</taxon>
        <taxon>Pseudomonadota</taxon>
        <taxon>Betaproteobacteria</taxon>
        <taxon>Neisseriales</taxon>
        <taxon>Neisseriaceae</taxon>
        <taxon>Snodgrassella</taxon>
    </lineage>
</organism>
<evidence type="ECO:0000256" key="1">
    <source>
        <dbReference type="ARBA" id="ARBA00022737"/>
    </source>
</evidence>
<reference evidence="4 5" key="1">
    <citation type="journal article" date="2017" name="MBio">
        <title>Type VI secretion-mediated competition in the bee gut microbiome.</title>
        <authorList>
            <person name="Steele M.I."/>
            <person name="Kwong W.K."/>
            <person name="Powell J.E."/>
            <person name="Whiteley M."/>
            <person name="Moran N.A."/>
        </authorList>
    </citation>
    <scope>NUCLEOTIDE SEQUENCE [LARGE SCALE GENOMIC DNA]</scope>
    <source>
        <strain evidence="4 5">Nev3CBA3</strain>
    </source>
</reference>
<feature type="domain" description="DUF6531" evidence="2">
    <location>
        <begin position="332"/>
        <end position="411"/>
    </location>
</feature>
<dbReference type="Pfam" id="PF14414">
    <property type="entry name" value="WHH"/>
    <property type="match status" value="1"/>
</dbReference>
<dbReference type="InterPro" id="IPR056823">
    <property type="entry name" value="TEN-like_YD-shell"/>
</dbReference>
<comment type="caution">
    <text evidence="4">The sequence shown here is derived from an EMBL/GenBank/DDBJ whole genome shotgun (WGS) entry which is preliminary data.</text>
</comment>
<dbReference type="Proteomes" id="UP000229434">
    <property type="component" value="Unassembled WGS sequence"/>
</dbReference>
<dbReference type="InterPro" id="IPR022385">
    <property type="entry name" value="Rhs_assc_core"/>
</dbReference>
<dbReference type="InterPro" id="IPR050708">
    <property type="entry name" value="T6SS_VgrG/RHS"/>
</dbReference>
<dbReference type="NCBIfam" id="TIGR01643">
    <property type="entry name" value="YD_repeat_2x"/>
    <property type="match status" value="11"/>
</dbReference>
<dbReference type="InterPro" id="IPR031325">
    <property type="entry name" value="RHS_repeat"/>
</dbReference>
<evidence type="ECO:0000259" key="2">
    <source>
        <dbReference type="Pfam" id="PF20148"/>
    </source>
</evidence>
<dbReference type="InterPro" id="IPR032869">
    <property type="entry name" value="WHH_dom_containing"/>
</dbReference>
<name>A0A2N9Y004_9NEIS</name>
<dbReference type="Pfam" id="PF25023">
    <property type="entry name" value="TEN_YD-shell"/>
    <property type="match status" value="2"/>
</dbReference>
<dbReference type="Gene3D" id="2.60.200.60">
    <property type="match status" value="1"/>
</dbReference>
<evidence type="ECO:0000313" key="5">
    <source>
        <dbReference type="Proteomes" id="UP000229434"/>
    </source>
</evidence>
<dbReference type="PANTHER" id="PTHR32305:SF15">
    <property type="entry name" value="PROTEIN RHSA-RELATED"/>
    <property type="match status" value="1"/>
</dbReference>
<evidence type="ECO:0000259" key="3">
    <source>
        <dbReference type="Pfam" id="PF25023"/>
    </source>
</evidence>
<dbReference type="EMBL" id="MEIS01000066">
    <property type="protein sequence ID" value="PIT57987.1"/>
    <property type="molecule type" value="Genomic_DNA"/>
</dbReference>
<dbReference type="NCBIfam" id="TIGR03696">
    <property type="entry name" value="Rhs_assc_core"/>
    <property type="match status" value="1"/>
</dbReference>
<dbReference type="Gene3D" id="2.180.10.10">
    <property type="entry name" value="RHS repeat-associated core"/>
    <property type="match status" value="2"/>
</dbReference>
<dbReference type="Pfam" id="PF05593">
    <property type="entry name" value="RHS_repeat"/>
    <property type="match status" value="3"/>
</dbReference>
<evidence type="ECO:0008006" key="6">
    <source>
        <dbReference type="Google" id="ProtNLM"/>
    </source>
</evidence>
<keyword evidence="1" id="KW-0677">Repeat</keyword>
<feature type="domain" description="Teneurin-like YD-shell" evidence="3">
    <location>
        <begin position="769"/>
        <end position="908"/>
    </location>
</feature>
<dbReference type="SUPFAM" id="SSF69304">
    <property type="entry name" value="Tricorn protease N-terminal domain"/>
    <property type="match status" value="1"/>
</dbReference>
<feature type="domain" description="Teneurin-like YD-shell" evidence="3">
    <location>
        <begin position="1035"/>
        <end position="1352"/>
    </location>
</feature>
<evidence type="ECO:0000313" key="4">
    <source>
        <dbReference type="EMBL" id="PIT57987.1"/>
    </source>
</evidence>